<keyword evidence="1" id="KW-0479">Metal-binding</keyword>
<dbReference type="Gene3D" id="1.10.600.10">
    <property type="entry name" value="Farnesyl Diphosphate Synthase"/>
    <property type="match status" value="1"/>
</dbReference>
<dbReference type="InterPro" id="IPR008949">
    <property type="entry name" value="Isoprenoid_synthase_dom_sf"/>
</dbReference>
<gene>
    <name evidence="2" type="ORF">CT690_00725</name>
</gene>
<evidence type="ECO:0000313" key="3">
    <source>
        <dbReference type="Proteomes" id="UP000248196"/>
    </source>
</evidence>
<evidence type="ECO:0000313" key="2">
    <source>
        <dbReference type="EMBL" id="PYD39841.1"/>
    </source>
</evidence>
<dbReference type="GO" id="GO:0010333">
    <property type="term" value="F:terpene synthase activity"/>
    <property type="evidence" value="ECO:0007669"/>
    <property type="project" value="InterPro"/>
</dbReference>
<dbReference type="SUPFAM" id="SSF48576">
    <property type="entry name" value="Terpenoid synthases"/>
    <property type="match status" value="1"/>
</dbReference>
<dbReference type="PANTHER" id="PTHR35201">
    <property type="entry name" value="TERPENE SYNTHASE"/>
    <property type="match status" value="1"/>
</dbReference>
<dbReference type="BioCyc" id="MetaCyc:MONOMER-20855"/>
<name>A0A318P116_SERPL</name>
<dbReference type="GO" id="GO:0046872">
    <property type="term" value="F:metal ion binding"/>
    <property type="evidence" value="ECO:0007669"/>
    <property type="project" value="UniProtKB-KW"/>
</dbReference>
<accession>A0A318P116</accession>
<dbReference type="RefSeq" id="WP_004943913.1">
    <property type="nucleotide sequence ID" value="NZ_PESE01000001.1"/>
</dbReference>
<sequence>MNTNDFLSPEAQPMLTSQPVMHIVPDYNPFNRQYKVHPLKAEVEKKALDFMERYRLYWTEEQRQRLYGQDCGGIAGYVYTLAPNAEQLQLGADLAMIAFTWDDEFCDEGPTRDKPMEMADSAFRTIRALECHDIIVDKNDRYAVAMRDILQRVRQLSPDYLANQWVDSVRHWFFIEIQKASNVARGIRPNLSDYVVTRMHTGATPTFMLNTQIANGLELGPGLLFDRRVNALMELARTVVNWSSDCYSYFKEAERTADGYNIIDVLMDTHNLSVEAAMAMAFNMQDRMLMRFVELRDEVLNGPHDKGAEIYIDALEEYTIGGILWCQETQRYRFIDGTTSGRLAYTASGFTRQARGNELSEPIDIPTIAWWWQVGERADQYGRR</sequence>
<keyword evidence="1" id="KW-0456">Lyase</keyword>
<comment type="cofactor">
    <cofactor evidence="1">
        <name>Mg(2+)</name>
        <dbReference type="ChEBI" id="CHEBI:18420"/>
    </cofactor>
</comment>
<dbReference type="Proteomes" id="UP000248196">
    <property type="component" value="Unassembled WGS sequence"/>
</dbReference>
<dbReference type="EMBL" id="PESE01000001">
    <property type="protein sequence ID" value="PYD39841.1"/>
    <property type="molecule type" value="Genomic_DNA"/>
</dbReference>
<proteinExistence type="inferred from homology"/>
<comment type="similarity">
    <text evidence="1">Belongs to the terpene synthase family.</text>
</comment>
<dbReference type="Pfam" id="PF19086">
    <property type="entry name" value="Terpene_syn_C_2"/>
    <property type="match status" value="1"/>
</dbReference>
<dbReference type="InterPro" id="IPR034686">
    <property type="entry name" value="Terpene_cyclase-like_2"/>
</dbReference>
<dbReference type="OrthoDB" id="2989600at2"/>
<reference evidence="2 3" key="1">
    <citation type="submission" date="2017-11" db="EMBL/GenBank/DDBJ databases">
        <title>Genome sequence of the oocydin A producing rhizobacterium Serratia plymuthica 4Rx5.</title>
        <authorList>
            <person name="Matilla M.A."/>
            <person name="Udaondo Z."/>
            <person name="Salmond G.P.C."/>
        </authorList>
    </citation>
    <scope>NUCLEOTIDE SEQUENCE [LARGE SCALE GENOMIC DNA]</scope>
    <source>
        <strain evidence="2 3">4Rx5</strain>
    </source>
</reference>
<dbReference type="AlphaFoldDB" id="A0A318P116"/>
<evidence type="ECO:0000256" key="1">
    <source>
        <dbReference type="RuleBase" id="RU366034"/>
    </source>
</evidence>
<keyword evidence="1" id="KW-0460">Magnesium</keyword>
<dbReference type="SMR" id="A0A318P116"/>
<dbReference type="PANTHER" id="PTHR35201:SF4">
    <property type="entry name" value="BETA-PINACENE SYNTHASE-RELATED"/>
    <property type="match status" value="1"/>
</dbReference>
<comment type="caution">
    <text evidence="2">The sequence shown here is derived from an EMBL/GenBank/DDBJ whole genome shotgun (WGS) entry which is preliminary data.</text>
</comment>
<organism evidence="2 3">
    <name type="scientific">Serratia plymuthica</name>
    <dbReference type="NCBI Taxonomy" id="82996"/>
    <lineage>
        <taxon>Bacteria</taxon>
        <taxon>Pseudomonadati</taxon>
        <taxon>Pseudomonadota</taxon>
        <taxon>Gammaproteobacteria</taxon>
        <taxon>Enterobacterales</taxon>
        <taxon>Yersiniaceae</taxon>
        <taxon>Serratia</taxon>
    </lineage>
</organism>
<dbReference type="EC" id="4.2.3.-" evidence="1"/>
<protein>
    <recommendedName>
        <fullName evidence="1">Terpene synthase</fullName>
        <ecNumber evidence="1">4.2.3.-</ecNumber>
    </recommendedName>
</protein>